<evidence type="ECO:0000256" key="5">
    <source>
        <dbReference type="SAM" id="SignalP"/>
    </source>
</evidence>
<keyword evidence="4" id="KW-1133">Transmembrane helix</keyword>
<dbReference type="InParanoid" id="A0A669C709"/>
<reference evidence="7" key="2">
    <citation type="submission" date="2025-08" db="UniProtKB">
        <authorList>
            <consortium name="Ensembl"/>
        </authorList>
    </citation>
    <scope>IDENTIFICATION</scope>
</reference>
<evidence type="ECO:0000256" key="4">
    <source>
        <dbReference type="SAM" id="Phobius"/>
    </source>
</evidence>
<dbReference type="FunFam" id="2.60.40.10:FF:000943">
    <property type="entry name" value="Classical MHC class I molecule, alpha-chain"/>
    <property type="match status" value="1"/>
</dbReference>
<dbReference type="PANTHER" id="PTHR16675:SF237">
    <property type="entry name" value="MHC CLASS I ANTIGEN TRANSCRIPT VARIANT 1-RELATED"/>
    <property type="match status" value="1"/>
</dbReference>
<dbReference type="InterPro" id="IPR037055">
    <property type="entry name" value="MHC_I-like_Ag-recog_sf"/>
</dbReference>
<dbReference type="Pfam" id="PF00129">
    <property type="entry name" value="MHC_I"/>
    <property type="match status" value="1"/>
</dbReference>
<feature type="transmembrane region" description="Helical" evidence="4">
    <location>
        <begin position="310"/>
        <end position="332"/>
    </location>
</feature>
<feature type="chain" id="PRO_5025652452" description="Ig-like domain-containing protein" evidence="5">
    <location>
        <begin position="16"/>
        <end position="383"/>
    </location>
</feature>
<accession>A0A669C709</accession>
<dbReference type="PRINTS" id="PR01638">
    <property type="entry name" value="MHCCLASSI"/>
</dbReference>
<dbReference type="Gene3D" id="3.30.500.10">
    <property type="entry name" value="MHC class I-like antigen recognition-like"/>
    <property type="match status" value="1"/>
</dbReference>
<dbReference type="InterPro" id="IPR011161">
    <property type="entry name" value="MHC_I-like_Ag-recog"/>
</dbReference>
<evidence type="ECO:0000313" key="8">
    <source>
        <dbReference type="Proteomes" id="UP000005207"/>
    </source>
</evidence>
<reference evidence="8" key="1">
    <citation type="submission" date="2012-01" db="EMBL/GenBank/DDBJ databases">
        <title>The Genome Sequence of Oreochromis niloticus (Nile Tilapia).</title>
        <authorList>
            <consortium name="Broad Institute Genome Assembly Team"/>
            <consortium name="Broad Institute Sequencing Platform"/>
            <person name="Di Palma F."/>
            <person name="Johnson J."/>
            <person name="Lander E.S."/>
            <person name="Lindblad-Toh K."/>
        </authorList>
    </citation>
    <scope>NUCLEOTIDE SEQUENCE [LARGE SCALE GENOMIC DNA]</scope>
</reference>
<dbReference type="PROSITE" id="PS50835">
    <property type="entry name" value="IG_LIKE"/>
    <property type="match status" value="1"/>
</dbReference>
<dbReference type="Gene3D" id="2.60.40.10">
    <property type="entry name" value="Immunoglobulins"/>
    <property type="match status" value="1"/>
</dbReference>
<dbReference type="InterPro" id="IPR001039">
    <property type="entry name" value="MHC_I_a_a1/a2"/>
</dbReference>
<keyword evidence="5" id="KW-0732">Signal</keyword>
<dbReference type="OMA" id="PCKNSEH"/>
<name>A0A669C709_ORENI</name>
<dbReference type="GO" id="GO:0009897">
    <property type="term" value="C:external side of plasma membrane"/>
    <property type="evidence" value="ECO:0007669"/>
    <property type="project" value="TreeGrafter"/>
</dbReference>
<dbReference type="InterPro" id="IPR003597">
    <property type="entry name" value="Ig_C1-set"/>
</dbReference>
<protein>
    <recommendedName>
        <fullName evidence="6">Ig-like domain-containing protein</fullName>
    </recommendedName>
</protein>
<dbReference type="InterPro" id="IPR050208">
    <property type="entry name" value="MHC_class-I_related"/>
</dbReference>
<organism evidence="7 8">
    <name type="scientific">Oreochromis niloticus</name>
    <name type="common">Nile tilapia</name>
    <name type="synonym">Tilapia nilotica</name>
    <dbReference type="NCBI Taxonomy" id="8128"/>
    <lineage>
        <taxon>Eukaryota</taxon>
        <taxon>Metazoa</taxon>
        <taxon>Chordata</taxon>
        <taxon>Craniata</taxon>
        <taxon>Vertebrata</taxon>
        <taxon>Euteleostomi</taxon>
        <taxon>Actinopterygii</taxon>
        <taxon>Neopterygii</taxon>
        <taxon>Teleostei</taxon>
        <taxon>Neoteleostei</taxon>
        <taxon>Acanthomorphata</taxon>
        <taxon>Ovalentaria</taxon>
        <taxon>Cichlomorphae</taxon>
        <taxon>Cichliformes</taxon>
        <taxon>Cichlidae</taxon>
        <taxon>African cichlids</taxon>
        <taxon>Pseudocrenilabrinae</taxon>
        <taxon>Oreochromini</taxon>
        <taxon>Oreochromis</taxon>
    </lineage>
</organism>
<proteinExistence type="inferred from homology"/>
<evidence type="ECO:0000259" key="6">
    <source>
        <dbReference type="PROSITE" id="PS50835"/>
    </source>
</evidence>
<evidence type="ECO:0000256" key="2">
    <source>
        <dbReference type="RuleBase" id="RU004439"/>
    </source>
</evidence>
<dbReference type="PANTHER" id="PTHR16675">
    <property type="entry name" value="MHC CLASS I-RELATED"/>
    <property type="match status" value="1"/>
</dbReference>
<evidence type="ECO:0000256" key="1">
    <source>
        <dbReference type="ARBA" id="ARBA00023180"/>
    </source>
</evidence>
<dbReference type="InterPro" id="IPR007110">
    <property type="entry name" value="Ig-like_dom"/>
</dbReference>
<feature type="compositionally biased region" description="Polar residues" evidence="3">
    <location>
        <begin position="357"/>
        <end position="383"/>
    </location>
</feature>
<dbReference type="InterPro" id="IPR011162">
    <property type="entry name" value="MHC_I/II-like_Ag-recog"/>
</dbReference>
<dbReference type="InterPro" id="IPR013783">
    <property type="entry name" value="Ig-like_fold"/>
</dbReference>
<evidence type="ECO:0000313" key="7">
    <source>
        <dbReference type="Ensembl" id="ENSONIP00000043935.1"/>
    </source>
</evidence>
<keyword evidence="4" id="KW-0472">Membrane</keyword>
<dbReference type="GO" id="GO:0005615">
    <property type="term" value="C:extracellular space"/>
    <property type="evidence" value="ECO:0007669"/>
    <property type="project" value="TreeGrafter"/>
</dbReference>
<keyword evidence="1" id="KW-0325">Glycoprotein</keyword>
<evidence type="ECO:0000256" key="3">
    <source>
        <dbReference type="SAM" id="MobiDB-lite"/>
    </source>
</evidence>
<keyword evidence="4" id="KW-0812">Transmembrane</keyword>
<feature type="signal peptide" evidence="5">
    <location>
        <begin position="1"/>
        <end position="15"/>
    </location>
</feature>
<dbReference type="GeneTree" id="ENSGT01120000271828"/>
<keyword evidence="8" id="KW-1185">Reference proteome</keyword>
<dbReference type="GO" id="GO:0006955">
    <property type="term" value="P:immune response"/>
    <property type="evidence" value="ECO:0007669"/>
    <property type="project" value="TreeGrafter"/>
</dbReference>
<dbReference type="Ensembl" id="ENSONIT00000048165.1">
    <property type="protein sequence ID" value="ENSONIP00000043935.1"/>
    <property type="gene ID" value="ENSONIG00000038000.1"/>
</dbReference>
<dbReference type="SUPFAM" id="SSF54452">
    <property type="entry name" value="MHC antigen-recognition domain"/>
    <property type="match status" value="1"/>
</dbReference>
<dbReference type="Proteomes" id="UP000005207">
    <property type="component" value="Linkage group LG22"/>
</dbReference>
<dbReference type="AlphaFoldDB" id="A0A669C709"/>
<feature type="domain" description="Ig-like" evidence="6">
    <location>
        <begin position="202"/>
        <end position="292"/>
    </location>
</feature>
<reference evidence="7" key="3">
    <citation type="submission" date="2025-09" db="UniProtKB">
        <authorList>
            <consortium name="Ensembl"/>
        </authorList>
    </citation>
    <scope>IDENTIFICATION</scope>
</reference>
<sequence length="383" mass="43692">MKLCLLLIFCRSLFAVKHSLKYFVTGSSGVPNIPEFMGVVVFNGIQAGYCDSNNMTLKPKQDWAKKILQTSPQHKEWYNHMCFKEQPNFFKNMISNLKQFTKSEGVHVVQRIGGCEHDENTGEVTGLVHFGYNGEDFLEFNLETLTWIALKPEADIIKQEWDADRVRTKHNENFLTQICPEWLKMYVDSAKSPLQKSAPVLPSVSLLQKTPSSPVSCQATGFYPDRGLMFWRKDGEELHEGVDPGEILPNNDETFQMSVDLNVSSVTPEDWRRYECVFQLSDGEDNIITSLTKTLIRTNWVENITKERSLHMMIIPAVVVSVVFIIIGFCVCKKKRERKREQTPGDIYGLSEGLNPETPSTNTAPYRQIYTPSPTQVTSREDC</sequence>
<dbReference type="SUPFAM" id="SSF48726">
    <property type="entry name" value="Immunoglobulin"/>
    <property type="match status" value="1"/>
</dbReference>
<dbReference type="InterPro" id="IPR036179">
    <property type="entry name" value="Ig-like_dom_sf"/>
</dbReference>
<feature type="region of interest" description="Disordered" evidence="3">
    <location>
        <begin position="342"/>
        <end position="383"/>
    </location>
</feature>
<dbReference type="SMART" id="SM00407">
    <property type="entry name" value="IGc1"/>
    <property type="match status" value="1"/>
</dbReference>
<dbReference type="Pfam" id="PF07654">
    <property type="entry name" value="C1-set"/>
    <property type="match status" value="1"/>
</dbReference>
<comment type="similarity">
    <text evidence="2">Belongs to the MHC class I family.</text>
</comment>